<dbReference type="InterPro" id="IPR002575">
    <property type="entry name" value="Aminoglycoside_PTrfase"/>
</dbReference>
<reference evidence="3 4" key="1">
    <citation type="submission" date="2016-08" db="EMBL/GenBank/DDBJ databases">
        <authorList>
            <person name="Loux V."/>
            <person name="Rue O."/>
        </authorList>
    </citation>
    <scope>NUCLEOTIDE SEQUENCE [LARGE SCALE GENOMIC DNA]</scope>
    <source>
        <strain evidence="3 4">AFSSA_08CEB44bac</strain>
    </source>
</reference>
<dbReference type="Proteomes" id="UP000242164">
    <property type="component" value="Unassembled WGS sequence"/>
</dbReference>
<evidence type="ECO:0000313" key="4">
    <source>
        <dbReference type="Proteomes" id="UP000242164"/>
    </source>
</evidence>
<dbReference type="GO" id="GO:0009088">
    <property type="term" value="P:threonine biosynthetic process"/>
    <property type="evidence" value="ECO:0007669"/>
    <property type="project" value="TreeGrafter"/>
</dbReference>
<dbReference type="InterPro" id="IPR050249">
    <property type="entry name" value="Pseudomonas-type_ThrB"/>
</dbReference>
<dbReference type="PANTHER" id="PTHR21064">
    <property type="entry name" value="AMINOGLYCOSIDE PHOSPHOTRANSFERASE DOMAIN-CONTAINING PROTEIN-RELATED"/>
    <property type="match status" value="1"/>
</dbReference>
<dbReference type="GO" id="GO:0004413">
    <property type="term" value="F:homoserine kinase activity"/>
    <property type="evidence" value="ECO:0007669"/>
    <property type="project" value="TreeGrafter"/>
</dbReference>
<sequence>MEITVEQVFNDTILEEAASLFHVKVEKKPLGDFENYIFHAEDEKKGSYVLRLTHSSHRSEVQVQAELEFLQYLKEHGAHIAGPHNSKTRKLVEGIQATDGTTFYASLFSYAQGERIKDDASIHWGDDLFQAWGKAIGQIHRLTMDYPETRHRTTWEVDERAIIEDLEDEPLKQIANTLINHIKKLPIEKKSFGLIHGDIHQGNFHYDGTKLTIFDFDDATYNYFIHDIAMVLYYSAMVINGAMEEKTAFARHQLKVLRSGYELEHQLEERWYESLSLFLRLRDIGLYGTIQKKFKGKEMPEYFHTLSDSLYKRIMKEQPIVNI</sequence>
<dbReference type="EMBL" id="FMIK01000015">
    <property type="protein sequence ID" value="SCL84726.1"/>
    <property type="molecule type" value="Genomic_DNA"/>
</dbReference>
<dbReference type="Gene3D" id="3.90.1200.10">
    <property type="match status" value="1"/>
</dbReference>
<dbReference type="AlphaFoldDB" id="A0AAX2CCL1"/>
<evidence type="ECO:0000313" key="3">
    <source>
        <dbReference type="EMBL" id="SCL84726.1"/>
    </source>
</evidence>
<dbReference type="RefSeq" id="WP_087097696.1">
    <property type="nucleotide sequence ID" value="NZ_CP066179.1"/>
</dbReference>
<feature type="domain" description="Aminoglycoside phosphotransferase" evidence="2">
    <location>
        <begin position="30"/>
        <end position="242"/>
    </location>
</feature>
<dbReference type="InterPro" id="IPR011009">
    <property type="entry name" value="Kinase-like_dom_sf"/>
</dbReference>
<accession>A0AAX2CCL1</accession>
<comment type="similarity">
    <text evidence="1">Belongs to the pseudomonas-type ThrB family.</text>
</comment>
<comment type="caution">
    <text evidence="3">The sequence shown here is derived from an EMBL/GenBank/DDBJ whole genome shotgun (WGS) entry which is preliminary data.</text>
</comment>
<dbReference type="Gene3D" id="3.30.200.20">
    <property type="entry name" value="Phosphorylase Kinase, domain 1"/>
    <property type="match status" value="1"/>
</dbReference>
<protein>
    <submittedName>
        <fullName evidence="3">A0A073KN70 (Aminoglycoside phosphotransferase)</fullName>
    </submittedName>
</protein>
<dbReference type="Pfam" id="PF01636">
    <property type="entry name" value="APH"/>
    <property type="match status" value="1"/>
</dbReference>
<name>A0AAX2CCL1_9BACI</name>
<evidence type="ECO:0000256" key="1">
    <source>
        <dbReference type="ARBA" id="ARBA00038240"/>
    </source>
</evidence>
<gene>
    <name evidence="3" type="ORF">BCB44BAC_00613</name>
</gene>
<proteinExistence type="inferred from homology"/>
<dbReference type="PANTHER" id="PTHR21064:SF6">
    <property type="entry name" value="AMINOGLYCOSIDE PHOSPHOTRANSFERASE DOMAIN-CONTAINING PROTEIN"/>
    <property type="match status" value="1"/>
</dbReference>
<organism evidence="3 4">
    <name type="scientific">Bacillus cytotoxicus</name>
    <dbReference type="NCBI Taxonomy" id="580165"/>
    <lineage>
        <taxon>Bacteria</taxon>
        <taxon>Bacillati</taxon>
        <taxon>Bacillota</taxon>
        <taxon>Bacilli</taxon>
        <taxon>Bacillales</taxon>
        <taxon>Bacillaceae</taxon>
        <taxon>Bacillus</taxon>
        <taxon>Bacillus cereus group</taxon>
    </lineage>
</organism>
<evidence type="ECO:0000259" key="2">
    <source>
        <dbReference type="Pfam" id="PF01636"/>
    </source>
</evidence>
<dbReference type="SUPFAM" id="SSF56112">
    <property type="entry name" value="Protein kinase-like (PK-like)"/>
    <property type="match status" value="1"/>
</dbReference>